<dbReference type="InterPro" id="IPR028098">
    <property type="entry name" value="Glyco_trans_4-like_N"/>
</dbReference>
<dbReference type="Pfam" id="PF13579">
    <property type="entry name" value="Glyco_trans_4_4"/>
    <property type="match status" value="1"/>
</dbReference>
<keyword evidence="4" id="KW-1185">Reference proteome</keyword>
<proteinExistence type="predicted"/>
<dbReference type="GO" id="GO:0016757">
    <property type="term" value="F:glycosyltransferase activity"/>
    <property type="evidence" value="ECO:0007669"/>
    <property type="project" value="InterPro"/>
</dbReference>
<dbReference type="PANTHER" id="PTHR12526">
    <property type="entry name" value="GLYCOSYLTRANSFERASE"/>
    <property type="match status" value="1"/>
</dbReference>
<dbReference type="OrthoDB" id="529131at2"/>
<accession>A0A511BTU7</accession>
<evidence type="ECO:0000259" key="2">
    <source>
        <dbReference type="Pfam" id="PF13579"/>
    </source>
</evidence>
<dbReference type="EMBL" id="BJVC01000006">
    <property type="protein sequence ID" value="GEL03213.1"/>
    <property type="molecule type" value="Genomic_DNA"/>
</dbReference>
<feature type="domain" description="Glycosyl transferase family 1" evidence="1">
    <location>
        <begin position="209"/>
        <end position="349"/>
    </location>
</feature>
<dbReference type="RefSeq" id="WP_147094270.1">
    <property type="nucleotide sequence ID" value="NZ_BJVC01000006.1"/>
</dbReference>
<dbReference type="Pfam" id="PF00534">
    <property type="entry name" value="Glycos_transf_1"/>
    <property type="match status" value="1"/>
</dbReference>
<gene>
    <name evidence="3" type="primary">amsD</name>
    <name evidence="3" type="ORF">SSA02_23760</name>
</gene>
<dbReference type="InterPro" id="IPR001296">
    <property type="entry name" value="Glyco_trans_1"/>
</dbReference>
<name>A0A511BTU7_9PROT</name>
<organism evidence="3 4">
    <name type="scientific">Swaminathania salitolerans</name>
    <dbReference type="NCBI Taxonomy" id="182838"/>
    <lineage>
        <taxon>Bacteria</taxon>
        <taxon>Pseudomonadati</taxon>
        <taxon>Pseudomonadota</taxon>
        <taxon>Alphaproteobacteria</taxon>
        <taxon>Acetobacterales</taxon>
        <taxon>Acetobacteraceae</taxon>
        <taxon>Swaminathania</taxon>
    </lineage>
</organism>
<reference evidence="3 4" key="1">
    <citation type="submission" date="2019-07" db="EMBL/GenBank/DDBJ databases">
        <title>Whole genome shotgun sequence of Swaminathania salitolerans NBRC 104436.</title>
        <authorList>
            <person name="Hosoyama A."/>
            <person name="Uohara A."/>
            <person name="Ohji S."/>
            <person name="Ichikawa N."/>
        </authorList>
    </citation>
    <scope>NUCLEOTIDE SEQUENCE [LARGE SCALE GENOMIC DNA]</scope>
    <source>
        <strain evidence="3 4">NBRC 104436</strain>
    </source>
</reference>
<dbReference type="AlphaFoldDB" id="A0A511BTU7"/>
<evidence type="ECO:0000313" key="4">
    <source>
        <dbReference type="Proteomes" id="UP000321405"/>
    </source>
</evidence>
<dbReference type="Proteomes" id="UP000321405">
    <property type="component" value="Unassembled WGS sequence"/>
</dbReference>
<dbReference type="CDD" id="cd03811">
    <property type="entry name" value="GT4_GT28_WabH-like"/>
    <property type="match status" value="1"/>
</dbReference>
<evidence type="ECO:0000313" key="3">
    <source>
        <dbReference type="EMBL" id="GEL03213.1"/>
    </source>
</evidence>
<protein>
    <submittedName>
        <fullName evidence="3">Amylovoran biosynthesis protein AmsD</fullName>
    </submittedName>
</protein>
<sequence length="379" mass="40998">MSVADVGQKAGAGPSPAVIALALRDFRLGGSERIALLLANFWASLGFRVIVLAGRGQGPLRELLREPVEIVDLGLPAWLGESLLPWGLALRIWRLIRQRGRSFDAFYIPGNSHWPVVPFLSVLPVSLRPVLVAQVSSPVRRPGRCKWSQRFYALRTRFLLRGADHVTTLSGPLARDVAAMTRRDDITVVPLPALCDTEPRNLRRASGQNILAAGRLVPVKGFDVLLQAFDRVRAQCPDATLTLCGEGPERARLEREIDRLGLGDSVVLTGFVPCIGPYLEICRVFALSSHCESFGAVLLEALAAGRQVVSTRCSPAVTDLIACDDTGRIVPPADPSALAEALIAILETDAPDAALLSSCSRPYHVSRGGRHYLELMGKA</sequence>
<dbReference type="SUPFAM" id="SSF53756">
    <property type="entry name" value="UDP-Glycosyltransferase/glycogen phosphorylase"/>
    <property type="match status" value="1"/>
</dbReference>
<comment type="caution">
    <text evidence="3">The sequence shown here is derived from an EMBL/GenBank/DDBJ whole genome shotgun (WGS) entry which is preliminary data.</text>
</comment>
<evidence type="ECO:0000259" key="1">
    <source>
        <dbReference type="Pfam" id="PF00534"/>
    </source>
</evidence>
<dbReference type="Gene3D" id="3.40.50.2000">
    <property type="entry name" value="Glycogen Phosphorylase B"/>
    <property type="match status" value="2"/>
</dbReference>
<feature type="domain" description="Glycosyltransferase subfamily 4-like N-terminal" evidence="2">
    <location>
        <begin position="29"/>
        <end position="191"/>
    </location>
</feature>